<evidence type="ECO:0000313" key="3">
    <source>
        <dbReference type="EMBL" id="EFL50250.1"/>
    </source>
</evidence>
<keyword evidence="4" id="KW-1185">Reference proteome</keyword>
<accession>E1JZK3</accession>
<reference evidence="3 4" key="1">
    <citation type="submission" date="2010-08" db="EMBL/GenBank/DDBJ databases">
        <title>The draft genome of Desulfovibrio fructosovorans JJ.</title>
        <authorList>
            <consortium name="US DOE Joint Genome Institute (JGI-PGF)"/>
            <person name="Lucas S."/>
            <person name="Copeland A."/>
            <person name="Lapidus A."/>
            <person name="Cheng J.-F."/>
            <person name="Bruce D."/>
            <person name="Goodwin L."/>
            <person name="Pitluck S."/>
            <person name="Land M.L."/>
            <person name="Hauser L."/>
            <person name="Chang Y.-J."/>
            <person name="Jeffries C."/>
            <person name="Wall J.D."/>
            <person name="Stahl D.A."/>
            <person name="Arkin A.P."/>
            <person name="Dehal P."/>
            <person name="Stolyar S.M."/>
            <person name="Hazen T.C."/>
            <person name="Woyke T.J."/>
        </authorList>
    </citation>
    <scope>NUCLEOTIDE SEQUENCE [LARGE SCALE GENOMIC DNA]</scope>
    <source>
        <strain evidence="3 4">JJ</strain>
    </source>
</reference>
<dbReference type="Proteomes" id="UP000006250">
    <property type="component" value="Unassembled WGS sequence"/>
</dbReference>
<organism evidence="3 4">
    <name type="scientific">Solidesulfovibrio fructosivorans JJ]</name>
    <dbReference type="NCBI Taxonomy" id="596151"/>
    <lineage>
        <taxon>Bacteria</taxon>
        <taxon>Pseudomonadati</taxon>
        <taxon>Thermodesulfobacteriota</taxon>
        <taxon>Desulfovibrionia</taxon>
        <taxon>Desulfovibrionales</taxon>
        <taxon>Desulfovibrionaceae</taxon>
        <taxon>Solidesulfovibrio</taxon>
    </lineage>
</organism>
<evidence type="ECO:0000256" key="1">
    <source>
        <dbReference type="SAM" id="Phobius"/>
    </source>
</evidence>
<feature type="transmembrane region" description="Helical" evidence="1">
    <location>
        <begin position="12"/>
        <end position="31"/>
    </location>
</feature>
<comment type="caution">
    <text evidence="3">The sequence shown here is derived from an EMBL/GenBank/DDBJ whole genome shotgun (WGS) entry which is preliminary data.</text>
</comment>
<dbReference type="InterPro" id="IPR012495">
    <property type="entry name" value="TadE-like_dom"/>
</dbReference>
<dbReference type="AlphaFoldDB" id="E1JZK3"/>
<dbReference type="EMBL" id="AECZ01000023">
    <property type="protein sequence ID" value="EFL50250.1"/>
    <property type="molecule type" value="Genomic_DNA"/>
</dbReference>
<dbReference type="Pfam" id="PF07811">
    <property type="entry name" value="TadE"/>
    <property type="match status" value="1"/>
</dbReference>
<sequence>MKRLHRDQRGLAAVEMAIAMVLLVPLLLILVEASRALTEYSQLQNAAMEGARMLARQNGETGGVEDYIKNTVLTDASGKSLFDGAEPTVTISPRDANNNVTVQVDHDYNPSFMPQYDASGNPTPFNLPGSDTLTISAKTTMALPAAN</sequence>
<feature type="domain" description="TadE-like" evidence="2">
    <location>
        <begin position="10"/>
        <end position="52"/>
    </location>
</feature>
<keyword evidence="1" id="KW-1133">Transmembrane helix</keyword>
<name>E1JZK3_SOLFR</name>
<dbReference type="OrthoDB" id="5458259at2"/>
<protein>
    <submittedName>
        <fullName evidence="3">TadE family protein</fullName>
    </submittedName>
</protein>
<keyword evidence="1" id="KW-0812">Transmembrane</keyword>
<proteinExistence type="predicted"/>
<dbReference type="STRING" id="596151.DesfrDRAFT_3051"/>
<keyword evidence="1" id="KW-0472">Membrane</keyword>
<dbReference type="RefSeq" id="WP_005995291.1">
    <property type="nucleotide sequence ID" value="NZ_AECZ01000023.1"/>
</dbReference>
<evidence type="ECO:0000259" key="2">
    <source>
        <dbReference type="Pfam" id="PF07811"/>
    </source>
</evidence>
<evidence type="ECO:0000313" key="4">
    <source>
        <dbReference type="Proteomes" id="UP000006250"/>
    </source>
</evidence>
<gene>
    <name evidence="3" type="ORF">DesfrDRAFT_3051</name>
</gene>